<feature type="region of interest" description="Disordered" evidence="1">
    <location>
        <begin position="191"/>
        <end position="214"/>
    </location>
</feature>
<evidence type="ECO:0000313" key="3">
    <source>
        <dbReference type="EMBL" id="VEL20748.1"/>
    </source>
</evidence>
<keyword evidence="2" id="KW-0812">Transmembrane</keyword>
<keyword evidence="2" id="KW-1133">Transmembrane helix</keyword>
<evidence type="ECO:0000256" key="2">
    <source>
        <dbReference type="SAM" id="Phobius"/>
    </source>
</evidence>
<reference evidence="3" key="1">
    <citation type="submission" date="2018-11" db="EMBL/GenBank/DDBJ databases">
        <authorList>
            <consortium name="Pathogen Informatics"/>
        </authorList>
    </citation>
    <scope>NUCLEOTIDE SEQUENCE</scope>
</reference>
<dbReference type="EMBL" id="CAAALY010047843">
    <property type="protein sequence ID" value="VEL20748.1"/>
    <property type="molecule type" value="Genomic_DNA"/>
</dbReference>
<protein>
    <submittedName>
        <fullName evidence="3">Uncharacterized protein</fullName>
    </submittedName>
</protein>
<proteinExistence type="predicted"/>
<dbReference type="Proteomes" id="UP000784294">
    <property type="component" value="Unassembled WGS sequence"/>
</dbReference>
<gene>
    <name evidence="3" type="ORF">PXEA_LOCUS14188</name>
</gene>
<organism evidence="3 4">
    <name type="scientific">Protopolystoma xenopodis</name>
    <dbReference type="NCBI Taxonomy" id="117903"/>
    <lineage>
        <taxon>Eukaryota</taxon>
        <taxon>Metazoa</taxon>
        <taxon>Spiralia</taxon>
        <taxon>Lophotrochozoa</taxon>
        <taxon>Platyhelminthes</taxon>
        <taxon>Monogenea</taxon>
        <taxon>Polyopisthocotylea</taxon>
        <taxon>Polystomatidea</taxon>
        <taxon>Polystomatidae</taxon>
        <taxon>Protopolystoma</taxon>
    </lineage>
</organism>
<dbReference type="AlphaFoldDB" id="A0A3S4ZV90"/>
<sequence>MTRLSNGQADSQIYRSELCVQVVCFVIVLLTIPSVVRLVPDIHEAAGRLDDRTQYYPSYASLNRAVGVAPDAILPGQARGWSDLLRACTEDGCSPRNGLIQRALYGGGLNNAWLVDQFTDFRALPISGSCEAAGGDGFCRRVVPNSFCAMRRDECFCLPGHVSVQEENGRIVCKPCESTLFLSLLSSPNVPSSNGTDDAESEAGLSNCLMGRRN</sequence>
<keyword evidence="4" id="KW-1185">Reference proteome</keyword>
<evidence type="ECO:0000313" key="4">
    <source>
        <dbReference type="Proteomes" id="UP000784294"/>
    </source>
</evidence>
<name>A0A3S4ZV90_9PLAT</name>
<accession>A0A3S4ZV90</accession>
<keyword evidence="2" id="KW-0472">Membrane</keyword>
<comment type="caution">
    <text evidence="3">The sequence shown here is derived from an EMBL/GenBank/DDBJ whole genome shotgun (WGS) entry which is preliminary data.</text>
</comment>
<feature type="transmembrane region" description="Helical" evidence="2">
    <location>
        <begin position="20"/>
        <end position="39"/>
    </location>
</feature>
<dbReference type="OrthoDB" id="6258424at2759"/>
<evidence type="ECO:0000256" key="1">
    <source>
        <dbReference type="SAM" id="MobiDB-lite"/>
    </source>
</evidence>